<dbReference type="EMBL" id="GL377601">
    <property type="protein sequence ID" value="EFJ20938.1"/>
    <property type="molecule type" value="Genomic_DNA"/>
</dbReference>
<evidence type="ECO:0000313" key="4">
    <source>
        <dbReference type="EMBL" id="EFJ20938.1"/>
    </source>
</evidence>
<gene>
    <name evidence="4" type="ORF">SELMODRAFT_443791</name>
</gene>
<dbReference type="STRING" id="88036.D8S4G8"/>
<dbReference type="PANTHER" id="PTHR36761">
    <property type="entry name" value="ORF03 PROTEIN"/>
    <property type="match status" value="1"/>
</dbReference>
<dbReference type="InParanoid" id="D8S4G8"/>
<evidence type="ECO:0000313" key="5">
    <source>
        <dbReference type="Proteomes" id="UP000001514"/>
    </source>
</evidence>
<feature type="region of interest" description="Disordered" evidence="3">
    <location>
        <begin position="274"/>
        <end position="295"/>
    </location>
</feature>
<reference evidence="4 5" key="1">
    <citation type="journal article" date="2011" name="Science">
        <title>The Selaginella genome identifies genetic changes associated with the evolution of vascular plants.</title>
        <authorList>
            <person name="Banks J.A."/>
            <person name="Nishiyama T."/>
            <person name="Hasebe M."/>
            <person name="Bowman J.L."/>
            <person name="Gribskov M."/>
            <person name="dePamphilis C."/>
            <person name="Albert V.A."/>
            <person name="Aono N."/>
            <person name="Aoyama T."/>
            <person name="Ambrose B.A."/>
            <person name="Ashton N.W."/>
            <person name="Axtell M.J."/>
            <person name="Barker E."/>
            <person name="Barker M.S."/>
            <person name="Bennetzen J.L."/>
            <person name="Bonawitz N.D."/>
            <person name="Chapple C."/>
            <person name="Cheng C."/>
            <person name="Correa L.G."/>
            <person name="Dacre M."/>
            <person name="DeBarry J."/>
            <person name="Dreyer I."/>
            <person name="Elias M."/>
            <person name="Engstrom E.M."/>
            <person name="Estelle M."/>
            <person name="Feng L."/>
            <person name="Finet C."/>
            <person name="Floyd S.K."/>
            <person name="Frommer W.B."/>
            <person name="Fujita T."/>
            <person name="Gramzow L."/>
            <person name="Gutensohn M."/>
            <person name="Harholt J."/>
            <person name="Hattori M."/>
            <person name="Heyl A."/>
            <person name="Hirai T."/>
            <person name="Hiwatashi Y."/>
            <person name="Ishikawa M."/>
            <person name="Iwata M."/>
            <person name="Karol K.G."/>
            <person name="Koehler B."/>
            <person name="Kolukisaoglu U."/>
            <person name="Kubo M."/>
            <person name="Kurata T."/>
            <person name="Lalonde S."/>
            <person name="Li K."/>
            <person name="Li Y."/>
            <person name="Litt A."/>
            <person name="Lyons E."/>
            <person name="Manning G."/>
            <person name="Maruyama T."/>
            <person name="Michael T.P."/>
            <person name="Mikami K."/>
            <person name="Miyazaki S."/>
            <person name="Morinaga S."/>
            <person name="Murata T."/>
            <person name="Mueller-Roeber B."/>
            <person name="Nelson D.R."/>
            <person name="Obara M."/>
            <person name="Oguri Y."/>
            <person name="Olmstead R.G."/>
            <person name="Onodera N."/>
            <person name="Petersen B.L."/>
            <person name="Pils B."/>
            <person name="Prigge M."/>
            <person name="Rensing S.A."/>
            <person name="Riano-Pachon D.M."/>
            <person name="Roberts A.W."/>
            <person name="Sato Y."/>
            <person name="Scheller H.V."/>
            <person name="Schulz B."/>
            <person name="Schulz C."/>
            <person name="Shakirov E.V."/>
            <person name="Shibagaki N."/>
            <person name="Shinohara N."/>
            <person name="Shippen D.E."/>
            <person name="Soerensen I."/>
            <person name="Sotooka R."/>
            <person name="Sugimoto N."/>
            <person name="Sugita M."/>
            <person name="Sumikawa N."/>
            <person name="Tanurdzic M."/>
            <person name="Theissen G."/>
            <person name="Ulvskov P."/>
            <person name="Wakazuki S."/>
            <person name="Weng J.K."/>
            <person name="Willats W.W."/>
            <person name="Wipf D."/>
            <person name="Wolf P.G."/>
            <person name="Yang L."/>
            <person name="Zimmer A.D."/>
            <person name="Zhu Q."/>
            <person name="Mitros T."/>
            <person name="Hellsten U."/>
            <person name="Loque D."/>
            <person name="Otillar R."/>
            <person name="Salamov A."/>
            <person name="Schmutz J."/>
            <person name="Shapiro H."/>
            <person name="Lindquist E."/>
            <person name="Lucas S."/>
            <person name="Rokhsar D."/>
            <person name="Grigoriev I.V."/>
        </authorList>
    </citation>
    <scope>NUCLEOTIDE SEQUENCE [LARGE SCALE GENOMIC DNA]</scope>
</reference>
<dbReference type="Gramene" id="EFJ20938">
    <property type="protein sequence ID" value="EFJ20938"/>
    <property type="gene ID" value="SELMODRAFT_443791"/>
</dbReference>
<keyword evidence="2" id="KW-0175">Coiled coil</keyword>
<dbReference type="HOGENOM" id="CLU_067432_0_0_1"/>
<organism evidence="5">
    <name type="scientific">Selaginella moellendorffii</name>
    <name type="common">Spikemoss</name>
    <dbReference type="NCBI Taxonomy" id="88036"/>
    <lineage>
        <taxon>Eukaryota</taxon>
        <taxon>Viridiplantae</taxon>
        <taxon>Streptophyta</taxon>
        <taxon>Embryophyta</taxon>
        <taxon>Tracheophyta</taxon>
        <taxon>Lycopodiopsida</taxon>
        <taxon>Selaginellales</taxon>
        <taxon>Selaginellaceae</taxon>
        <taxon>Selaginella</taxon>
    </lineage>
</organism>
<dbReference type="KEGG" id="smo:SELMODRAFT_443791"/>
<dbReference type="OMA" id="NQAFWAA"/>
<evidence type="ECO:0000256" key="1">
    <source>
        <dbReference type="PROSITE-ProRule" id="PRU00339"/>
    </source>
</evidence>
<keyword evidence="5" id="KW-1185">Reference proteome</keyword>
<proteinExistence type="predicted"/>
<dbReference type="InterPro" id="IPR011990">
    <property type="entry name" value="TPR-like_helical_dom_sf"/>
</dbReference>
<sequence length="330" mass="37200">MGILVLPACHSFYARVPDALLDECNPSPSCSGRAPISRGAGLRNAFSRRGRRTRRLGFVLHCSGFSPDSPSNDDGDGDGDGDGEEEEQESKADENAPGFWESEENKKKLDEIQQMQELVAEAERLEKELEGDTKERAAKFQEELARRAKEQAQQRKQAAVMFDLGQRAYGKGSYGKAVEFLEAALTNVPKASNLGGEIQIWLAMAYEAHNRHDDCISLYKRLESSHPNKAIRRQAADLRYILEAPKLKISSNERVTIPLIDAYSQSSQKTWSQMARERKQRLASSSGKKSQKKSEDWIEWNPPKWEKSPYFWVAVTVWLTLAGISLMFQD</sequence>
<name>D8S4G8_SELML</name>
<dbReference type="InterPro" id="IPR019734">
    <property type="entry name" value="TPR_rpt"/>
</dbReference>
<accession>D8S4G8</accession>
<dbReference type="Gene3D" id="1.25.40.10">
    <property type="entry name" value="Tetratricopeptide repeat domain"/>
    <property type="match status" value="1"/>
</dbReference>
<protein>
    <submittedName>
        <fullName evidence="4">Uncharacterized protein</fullName>
    </submittedName>
</protein>
<dbReference type="eggNOG" id="ENOG502QTWP">
    <property type="taxonomic scope" value="Eukaryota"/>
</dbReference>
<feature type="region of interest" description="Disordered" evidence="3">
    <location>
        <begin position="61"/>
        <end position="105"/>
    </location>
</feature>
<dbReference type="PANTHER" id="PTHR36761:SF2">
    <property type="entry name" value="ORF03 PROTEIN"/>
    <property type="match status" value="1"/>
</dbReference>
<dbReference type="SUPFAM" id="SSF48452">
    <property type="entry name" value="TPR-like"/>
    <property type="match status" value="1"/>
</dbReference>
<dbReference type="PROSITE" id="PS50005">
    <property type="entry name" value="TPR"/>
    <property type="match status" value="1"/>
</dbReference>
<feature type="compositionally biased region" description="Acidic residues" evidence="3">
    <location>
        <begin position="71"/>
        <end position="88"/>
    </location>
</feature>
<feature type="repeat" description="TPR" evidence="1">
    <location>
        <begin position="158"/>
        <end position="191"/>
    </location>
</feature>
<dbReference type="OrthoDB" id="2019920at2759"/>
<keyword evidence="1" id="KW-0802">TPR repeat</keyword>
<evidence type="ECO:0000256" key="2">
    <source>
        <dbReference type="SAM" id="Coils"/>
    </source>
</evidence>
<dbReference type="AlphaFoldDB" id="D8S4G8"/>
<feature type="coiled-coil region" evidence="2">
    <location>
        <begin position="105"/>
        <end position="142"/>
    </location>
</feature>
<dbReference type="FunCoup" id="D8S4G8">
    <property type="interactions" value="429"/>
</dbReference>
<evidence type="ECO:0000256" key="3">
    <source>
        <dbReference type="SAM" id="MobiDB-lite"/>
    </source>
</evidence>
<dbReference type="Proteomes" id="UP000001514">
    <property type="component" value="Unassembled WGS sequence"/>
</dbReference>